<protein>
    <recommendedName>
        <fullName evidence="3">Magnesium transport protein CorA</fullName>
    </recommendedName>
</protein>
<dbReference type="GO" id="GO:0015095">
    <property type="term" value="F:magnesium ion transmembrane transporter activity"/>
    <property type="evidence" value="ECO:0007669"/>
    <property type="project" value="TreeGrafter"/>
</dbReference>
<sequence length="324" mass="35596">MLNIYRDTERSISIGTTDPLPDRVVWIDLLDPNDDERMFVESQVGIRLPTREALGEIEESSRLSSEKGHLYLTTPVIGNATLEDAEVSAAGFVLGPKILVTIRYEALPTFDAVVKLIASDETLNSSIGVFIALLEAIVDRGADVLEQLGSGIDEVSRAVFRGNLSSLKNPAKSSATLRQTLSRVGALGDRLSKARDVLLGVARIASYTADVGCDWLAKENSDRLNAVSKDLVSLSDFETHLSDKIQFLLDAVLGYITIEQNDIFKVLTIASVVGVPPTLIAGVWGMNFKNMPELSWSWGYPMAWLAIILSAVLPLIWFWKRGWF</sequence>
<comment type="similarity">
    <text evidence="2">Belongs to the CorA metal ion transporter (MIT) (TC 1.A.35) family.</text>
</comment>
<evidence type="ECO:0000256" key="4">
    <source>
        <dbReference type="ARBA" id="ARBA00022448"/>
    </source>
</evidence>
<evidence type="ECO:0000256" key="5">
    <source>
        <dbReference type="ARBA" id="ARBA00022475"/>
    </source>
</evidence>
<keyword evidence="12 14" id="KW-0472">Membrane</keyword>
<evidence type="ECO:0000256" key="13">
    <source>
        <dbReference type="ARBA" id="ARBA00034269"/>
    </source>
</evidence>
<evidence type="ECO:0000256" key="6">
    <source>
        <dbReference type="ARBA" id="ARBA00022519"/>
    </source>
</evidence>
<evidence type="ECO:0000256" key="12">
    <source>
        <dbReference type="ARBA" id="ARBA00023136"/>
    </source>
</evidence>
<evidence type="ECO:0000256" key="11">
    <source>
        <dbReference type="ARBA" id="ARBA00023065"/>
    </source>
</evidence>
<evidence type="ECO:0000256" key="8">
    <source>
        <dbReference type="ARBA" id="ARBA00022833"/>
    </source>
</evidence>
<dbReference type="Gene3D" id="1.20.58.340">
    <property type="entry name" value="Magnesium transport protein CorA, transmembrane region"/>
    <property type="match status" value="2"/>
</dbReference>
<dbReference type="FunFam" id="1.20.58.340:FF:000001">
    <property type="entry name" value="Magnesium transport protein CorA"/>
    <property type="match status" value="1"/>
</dbReference>
<dbReference type="Pfam" id="PF01544">
    <property type="entry name" value="CorA"/>
    <property type="match status" value="1"/>
</dbReference>
<reference evidence="15 16" key="1">
    <citation type="journal article" date="2018" name="Sci. Rep.">
        <title>Rhizobium tumorigenes sp. nov., a novel plant tumorigenic bacterium isolated from cane gall tumors on thornless blackberry.</title>
        <authorList>
            <person name="Kuzmanovi N."/>
            <person name="Smalla K."/>
            <person name="Gronow S."/>
            <person name="PuBawska J."/>
        </authorList>
    </citation>
    <scope>NUCLEOTIDE SEQUENCE [LARGE SCALE GENOMIC DNA]</scope>
    <source>
        <strain evidence="15 16">CCBAU 85046</strain>
    </source>
</reference>
<keyword evidence="6" id="KW-0997">Cell inner membrane</keyword>
<keyword evidence="16" id="KW-1185">Reference proteome</keyword>
<evidence type="ECO:0000313" key="16">
    <source>
        <dbReference type="Proteomes" id="UP000248925"/>
    </source>
</evidence>
<comment type="catalytic activity">
    <reaction evidence="13">
        <text>Mg(2+)(in) = Mg(2+)(out)</text>
        <dbReference type="Rhea" id="RHEA:29827"/>
        <dbReference type="ChEBI" id="CHEBI:18420"/>
    </reaction>
</comment>
<dbReference type="EMBL" id="PCDP01000064">
    <property type="protein sequence ID" value="PZM08916.1"/>
    <property type="molecule type" value="Genomic_DNA"/>
</dbReference>
<dbReference type="Gene3D" id="3.30.460.20">
    <property type="entry name" value="CorA soluble domain-like"/>
    <property type="match status" value="1"/>
</dbReference>
<dbReference type="PANTHER" id="PTHR46494">
    <property type="entry name" value="CORA FAMILY METAL ION TRANSPORTER (EUROFUNG)"/>
    <property type="match status" value="1"/>
</dbReference>
<organism evidence="15 16">
    <name type="scientific">Rhizobium tubonense</name>
    <dbReference type="NCBI Taxonomy" id="484088"/>
    <lineage>
        <taxon>Bacteria</taxon>
        <taxon>Pseudomonadati</taxon>
        <taxon>Pseudomonadota</taxon>
        <taxon>Alphaproteobacteria</taxon>
        <taxon>Hyphomicrobiales</taxon>
        <taxon>Rhizobiaceae</taxon>
        <taxon>Rhizobium/Agrobacterium group</taxon>
        <taxon>Rhizobium</taxon>
    </lineage>
</organism>
<evidence type="ECO:0000256" key="7">
    <source>
        <dbReference type="ARBA" id="ARBA00022692"/>
    </source>
</evidence>
<dbReference type="AlphaFoldDB" id="A0A2W4DYN4"/>
<comment type="subcellular location">
    <subcellularLocation>
        <location evidence="1">Cell inner membrane</location>
        <topology evidence="1">Multi-pass membrane protein</topology>
    </subcellularLocation>
</comment>
<evidence type="ECO:0000256" key="14">
    <source>
        <dbReference type="SAM" id="Phobius"/>
    </source>
</evidence>
<evidence type="ECO:0000256" key="9">
    <source>
        <dbReference type="ARBA" id="ARBA00022842"/>
    </source>
</evidence>
<dbReference type="SUPFAM" id="SSF143865">
    <property type="entry name" value="CorA soluble domain-like"/>
    <property type="match status" value="1"/>
</dbReference>
<keyword evidence="5" id="KW-1003">Cell membrane</keyword>
<evidence type="ECO:0000256" key="3">
    <source>
        <dbReference type="ARBA" id="ARBA00019439"/>
    </source>
</evidence>
<dbReference type="SUPFAM" id="SSF144083">
    <property type="entry name" value="Magnesium transport protein CorA, transmembrane region"/>
    <property type="match status" value="1"/>
</dbReference>
<dbReference type="GO" id="GO:0000287">
    <property type="term" value="F:magnesium ion binding"/>
    <property type="evidence" value="ECO:0007669"/>
    <property type="project" value="TreeGrafter"/>
</dbReference>
<proteinExistence type="inferred from homology"/>
<dbReference type="InterPro" id="IPR045863">
    <property type="entry name" value="CorA_TM1_TM2"/>
</dbReference>
<keyword evidence="4" id="KW-0813">Transport</keyword>
<evidence type="ECO:0000256" key="1">
    <source>
        <dbReference type="ARBA" id="ARBA00004429"/>
    </source>
</evidence>
<keyword evidence="7 14" id="KW-0812">Transmembrane</keyword>
<feature type="transmembrane region" description="Helical" evidence="14">
    <location>
        <begin position="298"/>
        <end position="319"/>
    </location>
</feature>
<dbReference type="GO" id="GO:0005886">
    <property type="term" value="C:plasma membrane"/>
    <property type="evidence" value="ECO:0007669"/>
    <property type="project" value="UniProtKB-SubCell"/>
</dbReference>
<dbReference type="InterPro" id="IPR002523">
    <property type="entry name" value="MgTranspt_CorA/ZnTranspt_ZntB"/>
</dbReference>
<keyword evidence="8" id="KW-0862">Zinc</keyword>
<dbReference type="Proteomes" id="UP000248925">
    <property type="component" value="Unassembled WGS sequence"/>
</dbReference>
<keyword evidence="11" id="KW-0406">Ion transport</keyword>
<evidence type="ECO:0000313" key="15">
    <source>
        <dbReference type="EMBL" id="PZM08916.1"/>
    </source>
</evidence>
<dbReference type="GO" id="GO:0050897">
    <property type="term" value="F:cobalt ion binding"/>
    <property type="evidence" value="ECO:0007669"/>
    <property type="project" value="TreeGrafter"/>
</dbReference>
<name>A0A2W4DYN4_9HYPH</name>
<dbReference type="CDD" id="cd12837">
    <property type="entry name" value="EcCorA-like_u1"/>
    <property type="match status" value="1"/>
</dbReference>
<dbReference type="PANTHER" id="PTHR46494:SF3">
    <property type="entry name" value="ZINC TRANSPORT PROTEIN ZNTB"/>
    <property type="match status" value="1"/>
</dbReference>
<feature type="transmembrane region" description="Helical" evidence="14">
    <location>
        <begin position="266"/>
        <end position="286"/>
    </location>
</feature>
<evidence type="ECO:0000256" key="10">
    <source>
        <dbReference type="ARBA" id="ARBA00022989"/>
    </source>
</evidence>
<accession>A0A2W4DYN4</accession>
<dbReference type="InterPro" id="IPR045861">
    <property type="entry name" value="CorA_cytoplasmic_dom"/>
</dbReference>
<gene>
    <name evidence="15" type="ORF">CPY51_27285</name>
</gene>
<comment type="caution">
    <text evidence="15">The sequence shown here is derived from an EMBL/GenBank/DDBJ whole genome shotgun (WGS) entry which is preliminary data.</text>
</comment>
<dbReference type="GO" id="GO:0015087">
    <property type="term" value="F:cobalt ion transmembrane transporter activity"/>
    <property type="evidence" value="ECO:0007669"/>
    <property type="project" value="TreeGrafter"/>
</dbReference>
<dbReference type="OrthoDB" id="9803416at2"/>
<evidence type="ECO:0000256" key="2">
    <source>
        <dbReference type="ARBA" id="ARBA00009765"/>
    </source>
</evidence>
<keyword evidence="9" id="KW-0460">Magnesium</keyword>
<keyword evidence="10 14" id="KW-1133">Transmembrane helix</keyword>